<feature type="transmembrane region" description="Helical" evidence="1">
    <location>
        <begin position="75"/>
        <end position="101"/>
    </location>
</feature>
<evidence type="ECO:0008006" key="5">
    <source>
        <dbReference type="Google" id="ProtNLM"/>
    </source>
</evidence>
<evidence type="ECO:0000256" key="1">
    <source>
        <dbReference type="SAM" id="Phobius"/>
    </source>
</evidence>
<name>A0A1X2HUZ8_SYNRA</name>
<keyword evidence="1" id="KW-0812">Transmembrane</keyword>
<dbReference type="EMBL" id="MCGN01000001">
    <property type="protein sequence ID" value="ORZ03396.1"/>
    <property type="molecule type" value="Genomic_DNA"/>
</dbReference>
<dbReference type="InParanoid" id="A0A1X2HUZ8"/>
<sequence length="127" mass="14740">MFLLVASFLYAPPFFPCLPLWTVHHAPQMGKCLICGSINHQTRFPHNRIFIPTWHSQARNRLISLPKKWSVTRYFLIHFCLALPHAYFPIFLFHLCCVYAFNTHAYILYAPPSSLIPSLLSSHQQTA</sequence>
<accession>A0A1X2HUZ8</accession>
<gene>
    <name evidence="3" type="ORF">BCR43DRAFT_48021</name>
</gene>
<evidence type="ECO:0000256" key="2">
    <source>
        <dbReference type="SAM" id="SignalP"/>
    </source>
</evidence>
<dbReference type="AlphaFoldDB" id="A0A1X2HUZ8"/>
<feature type="chain" id="PRO_5010876405" description="Secreted protein" evidence="2">
    <location>
        <begin position="18"/>
        <end position="127"/>
    </location>
</feature>
<feature type="signal peptide" evidence="2">
    <location>
        <begin position="1"/>
        <end position="17"/>
    </location>
</feature>
<keyword evidence="1" id="KW-1133">Transmembrane helix</keyword>
<proteinExistence type="predicted"/>
<keyword evidence="4" id="KW-1185">Reference proteome</keyword>
<keyword evidence="1" id="KW-0472">Membrane</keyword>
<comment type="caution">
    <text evidence="3">The sequence shown here is derived from an EMBL/GenBank/DDBJ whole genome shotgun (WGS) entry which is preliminary data.</text>
</comment>
<dbReference type="Proteomes" id="UP000242180">
    <property type="component" value="Unassembled WGS sequence"/>
</dbReference>
<protein>
    <recommendedName>
        <fullName evidence="5">Secreted protein</fullName>
    </recommendedName>
</protein>
<evidence type="ECO:0000313" key="4">
    <source>
        <dbReference type="Proteomes" id="UP000242180"/>
    </source>
</evidence>
<keyword evidence="2" id="KW-0732">Signal</keyword>
<reference evidence="3 4" key="1">
    <citation type="submission" date="2016-07" db="EMBL/GenBank/DDBJ databases">
        <title>Pervasive Adenine N6-methylation of Active Genes in Fungi.</title>
        <authorList>
            <consortium name="DOE Joint Genome Institute"/>
            <person name="Mondo S.J."/>
            <person name="Dannebaum R.O."/>
            <person name="Kuo R.C."/>
            <person name="Labutti K."/>
            <person name="Haridas S."/>
            <person name="Kuo A."/>
            <person name="Salamov A."/>
            <person name="Ahrendt S.R."/>
            <person name="Lipzen A."/>
            <person name="Sullivan W."/>
            <person name="Andreopoulos W.B."/>
            <person name="Clum A."/>
            <person name="Lindquist E."/>
            <person name="Daum C."/>
            <person name="Ramamoorthy G.K."/>
            <person name="Gryganskyi A."/>
            <person name="Culley D."/>
            <person name="Magnuson J.K."/>
            <person name="James T.Y."/>
            <person name="O'Malley M.A."/>
            <person name="Stajich J.E."/>
            <person name="Spatafora J.W."/>
            <person name="Visel A."/>
            <person name="Grigoriev I.V."/>
        </authorList>
    </citation>
    <scope>NUCLEOTIDE SEQUENCE [LARGE SCALE GENOMIC DNA]</scope>
    <source>
        <strain evidence="3 4">NRRL 2496</strain>
    </source>
</reference>
<evidence type="ECO:0000313" key="3">
    <source>
        <dbReference type="EMBL" id="ORZ03396.1"/>
    </source>
</evidence>
<organism evidence="3 4">
    <name type="scientific">Syncephalastrum racemosum</name>
    <name type="common">Filamentous fungus</name>
    <dbReference type="NCBI Taxonomy" id="13706"/>
    <lineage>
        <taxon>Eukaryota</taxon>
        <taxon>Fungi</taxon>
        <taxon>Fungi incertae sedis</taxon>
        <taxon>Mucoromycota</taxon>
        <taxon>Mucoromycotina</taxon>
        <taxon>Mucoromycetes</taxon>
        <taxon>Mucorales</taxon>
        <taxon>Syncephalastraceae</taxon>
        <taxon>Syncephalastrum</taxon>
    </lineage>
</organism>